<accession>A0A6J4RQA6</accession>
<evidence type="ECO:0000313" key="2">
    <source>
        <dbReference type="EMBL" id="CAA9479472.1"/>
    </source>
</evidence>
<reference evidence="2" key="1">
    <citation type="submission" date="2020-02" db="EMBL/GenBank/DDBJ databases">
        <authorList>
            <person name="Meier V. D."/>
        </authorList>
    </citation>
    <scope>NUCLEOTIDE SEQUENCE</scope>
    <source>
        <strain evidence="2">AVDCRST_MAG38</strain>
    </source>
</reference>
<feature type="transmembrane region" description="Helical" evidence="1">
    <location>
        <begin position="186"/>
        <end position="206"/>
    </location>
</feature>
<dbReference type="InterPro" id="IPR014509">
    <property type="entry name" value="YjdF-like"/>
</dbReference>
<proteinExistence type="predicted"/>
<feature type="transmembrane region" description="Helical" evidence="1">
    <location>
        <begin position="58"/>
        <end position="76"/>
    </location>
</feature>
<dbReference type="EMBL" id="CADCVJ010000158">
    <property type="protein sequence ID" value="CAA9479472.1"/>
    <property type="molecule type" value="Genomic_DNA"/>
</dbReference>
<organism evidence="2">
    <name type="scientific">uncultured Solirubrobacteraceae bacterium</name>
    <dbReference type="NCBI Taxonomy" id="1162706"/>
    <lineage>
        <taxon>Bacteria</taxon>
        <taxon>Bacillati</taxon>
        <taxon>Actinomycetota</taxon>
        <taxon>Thermoleophilia</taxon>
        <taxon>Solirubrobacterales</taxon>
        <taxon>Solirubrobacteraceae</taxon>
        <taxon>environmental samples</taxon>
    </lineage>
</organism>
<evidence type="ECO:0000256" key="1">
    <source>
        <dbReference type="SAM" id="Phobius"/>
    </source>
</evidence>
<feature type="transmembrane region" description="Helical" evidence="1">
    <location>
        <begin position="148"/>
        <end position="166"/>
    </location>
</feature>
<keyword evidence="1" id="KW-1133">Transmembrane helix</keyword>
<keyword evidence="1" id="KW-0812">Transmembrane</keyword>
<name>A0A6J4RQA6_9ACTN</name>
<keyword evidence="1" id="KW-0472">Membrane</keyword>
<protein>
    <submittedName>
        <fullName evidence="2">Uncharacterized protein</fullName>
    </submittedName>
</protein>
<feature type="transmembrane region" description="Helical" evidence="1">
    <location>
        <begin position="110"/>
        <end position="127"/>
    </location>
</feature>
<dbReference type="Pfam" id="PF09997">
    <property type="entry name" value="DUF2238"/>
    <property type="match status" value="1"/>
</dbReference>
<feature type="transmembrane region" description="Helical" evidence="1">
    <location>
        <begin position="36"/>
        <end position="52"/>
    </location>
</feature>
<gene>
    <name evidence="2" type="ORF">AVDCRST_MAG38-1922</name>
</gene>
<feature type="transmembrane region" description="Helical" evidence="1">
    <location>
        <begin position="83"/>
        <end position="104"/>
    </location>
</feature>
<dbReference type="AlphaFoldDB" id="A0A6J4RQA6"/>
<sequence>MPDRARAIAGRDRVVPDLANSRLLLGDWSRLVRDPLDLLRIAFVAGAIWFAAAGDVKGAFNLALGAVVLLAARLANLPRIYDLALIVSMTLTQGGEAIGLYDTWLWYDRVVHFVVPMLTSQVIYLCLARLEVLPDPQQETLRRHNAGMFVVTFALGLAVGAVWEIFEWSSDGLFGSELSQGNVDTVGDLIADGSGSLAGGALMVLWSTKGWGSVRRVPGSRREDVSA</sequence>